<keyword evidence="2 10" id="KW-0963">Cytoplasm</keyword>
<comment type="similarity">
    <text evidence="1">Belongs to the class I-like SAM-binding methyltransferase superfamily. TRM5/TYW2 family.</text>
</comment>
<dbReference type="InterPro" id="IPR029063">
    <property type="entry name" value="SAM-dependent_MTases_sf"/>
</dbReference>
<keyword evidence="3 10" id="KW-0489">Methyltransferase</keyword>
<name>A0AAW0QQF7_9PEZI</name>
<dbReference type="InterPro" id="IPR025792">
    <property type="entry name" value="tRNA_Gua_MeTrfase_euk"/>
</dbReference>
<dbReference type="EC" id="2.1.1.228" evidence="10"/>
<dbReference type="Gene3D" id="3.30.300.110">
    <property type="entry name" value="Met-10+ protein-like domains"/>
    <property type="match status" value="1"/>
</dbReference>
<evidence type="ECO:0000256" key="7">
    <source>
        <dbReference type="ARBA" id="ARBA00023128"/>
    </source>
</evidence>
<evidence type="ECO:0000256" key="2">
    <source>
        <dbReference type="ARBA" id="ARBA00022490"/>
    </source>
</evidence>
<evidence type="ECO:0000256" key="10">
    <source>
        <dbReference type="HAMAP-Rule" id="MF_03152"/>
    </source>
</evidence>
<dbReference type="SUPFAM" id="SSF53335">
    <property type="entry name" value="S-adenosyl-L-methionine-dependent methyltransferases"/>
    <property type="match status" value="1"/>
</dbReference>
<keyword evidence="4 10" id="KW-0808">Transferase</keyword>
<dbReference type="GO" id="GO:0005634">
    <property type="term" value="C:nucleus"/>
    <property type="evidence" value="ECO:0007669"/>
    <property type="project" value="UniProtKB-SubCell"/>
</dbReference>
<dbReference type="PROSITE" id="PS51684">
    <property type="entry name" value="SAM_MT_TRM5_TYW2"/>
    <property type="match status" value="1"/>
</dbReference>
<evidence type="ECO:0000256" key="4">
    <source>
        <dbReference type="ARBA" id="ARBA00022679"/>
    </source>
</evidence>
<evidence type="ECO:0000256" key="8">
    <source>
        <dbReference type="ARBA" id="ARBA00023242"/>
    </source>
</evidence>
<evidence type="ECO:0000259" key="11">
    <source>
        <dbReference type="PROSITE" id="PS51684"/>
    </source>
</evidence>
<keyword evidence="13" id="KW-1185">Reference proteome</keyword>
<feature type="binding site" evidence="10">
    <location>
        <position position="230"/>
    </location>
    <ligand>
        <name>S-adenosyl-L-methionine</name>
        <dbReference type="ChEBI" id="CHEBI:59789"/>
    </ligand>
</feature>
<evidence type="ECO:0000313" key="13">
    <source>
        <dbReference type="Proteomes" id="UP001392437"/>
    </source>
</evidence>
<evidence type="ECO:0000256" key="9">
    <source>
        <dbReference type="ARBA" id="ARBA00047783"/>
    </source>
</evidence>
<dbReference type="Pfam" id="PF25133">
    <property type="entry name" value="TYW2_N_2"/>
    <property type="match status" value="1"/>
</dbReference>
<dbReference type="GO" id="GO:0005759">
    <property type="term" value="C:mitochondrial matrix"/>
    <property type="evidence" value="ECO:0007669"/>
    <property type="project" value="UniProtKB-SubCell"/>
</dbReference>
<evidence type="ECO:0000256" key="3">
    <source>
        <dbReference type="ARBA" id="ARBA00022603"/>
    </source>
</evidence>
<dbReference type="GO" id="GO:0002939">
    <property type="term" value="P:tRNA N1-guanine methylation"/>
    <property type="evidence" value="ECO:0007669"/>
    <property type="project" value="TreeGrafter"/>
</dbReference>
<dbReference type="Gene3D" id="3.40.50.150">
    <property type="entry name" value="Vaccinia Virus protein VP39"/>
    <property type="match status" value="1"/>
</dbReference>
<feature type="binding site" evidence="10">
    <location>
        <begin position="296"/>
        <end position="297"/>
    </location>
    <ligand>
        <name>S-adenosyl-L-methionine</name>
        <dbReference type="ChEBI" id="CHEBI:59789"/>
    </ligand>
</feature>
<dbReference type="InterPro" id="IPR056743">
    <property type="entry name" value="TRM5-TYW2-like_MTfase"/>
</dbReference>
<reference evidence="12 13" key="1">
    <citation type="submission" date="2023-01" db="EMBL/GenBank/DDBJ databases">
        <title>Analysis of 21 Apiospora genomes using comparative genomics revels a genus with tremendous synthesis potential of carbohydrate active enzymes and secondary metabolites.</title>
        <authorList>
            <person name="Sorensen T."/>
        </authorList>
    </citation>
    <scope>NUCLEOTIDE SEQUENCE [LARGE SCALE GENOMIC DNA]</scope>
    <source>
        <strain evidence="12 13">CBS 117206</strain>
    </source>
</reference>
<comment type="catalytic activity">
    <reaction evidence="9 10">
        <text>guanosine(37) in tRNA + S-adenosyl-L-methionine = N(1)-methylguanosine(37) in tRNA + S-adenosyl-L-homocysteine + H(+)</text>
        <dbReference type="Rhea" id="RHEA:36899"/>
        <dbReference type="Rhea" id="RHEA-COMP:10145"/>
        <dbReference type="Rhea" id="RHEA-COMP:10147"/>
        <dbReference type="ChEBI" id="CHEBI:15378"/>
        <dbReference type="ChEBI" id="CHEBI:57856"/>
        <dbReference type="ChEBI" id="CHEBI:59789"/>
        <dbReference type="ChEBI" id="CHEBI:73542"/>
        <dbReference type="ChEBI" id="CHEBI:74269"/>
        <dbReference type="EC" id="2.1.1.228"/>
    </reaction>
</comment>
<comment type="similarity">
    <text evidence="10">Belongs to the TRM5 / TYW2 family.</text>
</comment>
<feature type="binding site" evidence="10">
    <location>
        <begin position="268"/>
        <end position="269"/>
    </location>
    <ligand>
        <name>S-adenosyl-L-methionine</name>
        <dbReference type="ChEBI" id="CHEBI:59789"/>
    </ligand>
</feature>
<evidence type="ECO:0000313" key="12">
    <source>
        <dbReference type="EMBL" id="KAK8114250.1"/>
    </source>
</evidence>
<accession>A0AAW0QQF7</accession>
<sequence length="462" mass="51360">MNVFRPSVTRAVSGVLDRSLFAKTIPLTAAIVSENKLISRYRKDLEKSKEILSAERISAIAPHPDQTLAAQGKKCLLLNPAVKPAAPDTWGAVLKEGVDKSELEVIPYSLNLDYEYFGALDVLSVVLPPELHDEIPSGFNVAGHVAHLNLREAYLPYKKLIGEVIVDKNPHIRTVINKVDNVGSESEFRTFAYEVLAGPDDLDVEVRENDCSFHFDYSKVYWNSKLEGEHTRLIRSFKPGEVVCDVMAGIGPFAVPAGKRGVFVWANDMNPESYRYLQEAIQRNKVGMYVRPFNEDGRTFIHKAADSVYAASQAGDHALIQVKVPRHLRDAAAGTAAAKPPPQKIPVPPTISHFVMNLPAMAYTFVHHFRGLYAGHEELFAPSTETKLPLIHVHCFALKSDDEVPLLDICERLINELGVKMVPGDAEKEGEVSIYNVRDVAPAKRMWCASFRLPREIAFAAR</sequence>
<dbReference type="InterPro" id="IPR056744">
    <property type="entry name" value="TRM5/TYW2-like_N"/>
</dbReference>
<organism evidence="12 13">
    <name type="scientific">Apiospora kogelbergensis</name>
    <dbReference type="NCBI Taxonomy" id="1337665"/>
    <lineage>
        <taxon>Eukaryota</taxon>
        <taxon>Fungi</taxon>
        <taxon>Dikarya</taxon>
        <taxon>Ascomycota</taxon>
        <taxon>Pezizomycotina</taxon>
        <taxon>Sordariomycetes</taxon>
        <taxon>Xylariomycetidae</taxon>
        <taxon>Amphisphaeriales</taxon>
        <taxon>Apiosporaceae</taxon>
        <taxon>Apiospora</taxon>
    </lineage>
</organism>
<evidence type="ECO:0000256" key="6">
    <source>
        <dbReference type="ARBA" id="ARBA00022694"/>
    </source>
</evidence>
<dbReference type="Proteomes" id="UP001392437">
    <property type="component" value="Unassembled WGS sequence"/>
</dbReference>
<protein>
    <recommendedName>
        <fullName evidence="10">tRNA (guanine(37)-N1)-methyltransferase</fullName>
        <ecNumber evidence="10">2.1.1.228</ecNumber>
    </recommendedName>
    <alternativeName>
        <fullName evidence="10">M1G-methyltransferase</fullName>
    </alternativeName>
    <alternativeName>
        <fullName evidence="10">tRNA [GM37] methyltransferase</fullName>
    </alternativeName>
    <alternativeName>
        <fullName evidence="10">tRNA methyltransferase 5</fullName>
    </alternativeName>
</protein>
<comment type="subcellular location">
    <subcellularLocation>
        <location evidence="10">Mitochondrion matrix</location>
    </subcellularLocation>
    <subcellularLocation>
        <location evidence="10">Nucleus</location>
    </subcellularLocation>
    <subcellularLocation>
        <location evidence="10">Cytoplasm</location>
    </subcellularLocation>
    <text evidence="10">Predominantly in the mitochondria and in the nucleus.</text>
</comment>
<feature type="domain" description="SAM-dependent methyltransferase TRM5/TYW2-type" evidence="11">
    <location>
        <begin position="139"/>
        <end position="455"/>
    </location>
</feature>
<comment type="subunit">
    <text evidence="10">Monomer.</text>
</comment>
<dbReference type="GO" id="GO:0052906">
    <property type="term" value="F:tRNA (guanine(37)-N1)-methyltransferase activity"/>
    <property type="evidence" value="ECO:0007669"/>
    <property type="project" value="UniProtKB-UniRule"/>
</dbReference>
<dbReference type="Pfam" id="PF02475">
    <property type="entry name" value="TRM5-TYW2_MTfase"/>
    <property type="match status" value="1"/>
</dbReference>
<dbReference type="HAMAP" id="MF_03152">
    <property type="entry name" value="TRM5"/>
    <property type="match status" value="1"/>
</dbReference>
<dbReference type="AlphaFoldDB" id="A0AAW0QQF7"/>
<keyword evidence="5 10" id="KW-0949">S-adenosyl-L-methionine</keyword>
<dbReference type="PANTHER" id="PTHR23245:SF36">
    <property type="entry name" value="TRNA (GUANINE(37)-N1)-METHYLTRANSFERASE"/>
    <property type="match status" value="1"/>
</dbReference>
<evidence type="ECO:0000256" key="5">
    <source>
        <dbReference type="ARBA" id="ARBA00022691"/>
    </source>
</evidence>
<dbReference type="FunFam" id="3.30.300.110:FF:000001">
    <property type="entry name" value="tRNA (guanine(37)-N1)-methyltransferase"/>
    <property type="match status" value="1"/>
</dbReference>
<dbReference type="InterPro" id="IPR030382">
    <property type="entry name" value="MeTrfase_TRM5/TYW2"/>
</dbReference>
<keyword evidence="7 10" id="KW-0496">Mitochondrion</keyword>
<keyword evidence="6 10" id="KW-0819">tRNA processing</keyword>
<dbReference type="PANTHER" id="PTHR23245">
    <property type="entry name" value="TRNA METHYLTRANSFERASE"/>
    <property type="match status" value="1"/>
</dbReference>
<comment type="caution">
    <text evidence="12">The sequence shown here is derived from an EMBL/GenBank/DDBJ whole genome shotgun (WGS) entry which is preliminary data.</text>
</comment>
<gene>
    <name evidence="10" type="primary">TRM5</name>
    <name evidence="12" type="ORF">PG999_006319</name>
</gene>
<keyword evidence="8 10" id="KW-0539">Nucleus</keyword>
<dbReference type="GO" id="GO:0070901">
    <property type="term" value="P:mitochondrial tRNA methylation"/>
    <property type="evidence" value="ECO:0007669"/>
    <property type="project" value="TreeGrafter"/>
</dbReference>
<comment type="function">
    <text evidence="10">Specifically methylates the N1 position of guanosine-37 in various cytoplasmic and mitochondrial tRNAs. Methylation is not dependent on the nature of the nucleoside 5' of the target nucleoside. This is the first step in the biosynthesis of wybutosine (yW), a modified base adjacent to the anticodon of tRNAs and required for accurate decoding.</text>
</comment>
<evidence type="ECO:0000256" key="1">
    <source>
        <dbReference type="ARBA" id="ARBA00009775"/>
    </source>
</evidence>
<dbReference type="EMBL" id="JAQQWP010000006">
    <property type="protein sequence ID" value="KAK8114250.1"/>
    <property type="molecule type" value="Genomic_DNA"/>
</dbReference>
<feature type="binding site" evidence="10">
    <location>
        <position position="357"/>
    </location>
    <ligand>
        <name>S-adenosyl-L-methionine</name>
        <dbReference type="ChEBI" id="CHEBI:59789"/>
    </ligand>
</feature>
<proteinExistence type="inferred from homology"/>